<sequence length="113" mass="12589">MGLWNGPPPKLIHILWFPRMASGPPLSFLPRPVVRGLLHFPSGPGFGSFFRCPLETFFTLGAARSLGGAVEMGLSGRVGQNKDRSAFRSSLLGIVLWRLSPFRIDRWHSNCRK</sequence>
<accession>A0A822Y118</accession>
<keyword evidence="2" id="KW-1185">Reference proteome</keyword>
<evidence type="ECO:0000313" key="1">
    <source>
        <dbReference type="EMBL" id="DAD24765.1"/>
    </source>
</evidence>
<name>A0A822Y118_NELNU</name>
<protein>
    <submittedName>
        <fullName evidence="1">Uncharacterized protein</fullName>
    </submittedName>
</protein>
<comment type="caution">
    <text evidence="1">The sequence shown here is derived from an EMBL/GenBank/DDBJ whole genome shotgun (WGS) entry which is preliminary data.</text>
</comment>
<dbReference type="Proteomes" id="UP000607653">
    <property type="component" value="Unassembled WGS sequence"/>
</dbReference>
<dbReference type="AlphaFoldDB" id="A0A822Y118"/>
<organism evidence="1 2">
    <name type="scientific">Nelumbo nucifera</name>
    <name type="common">Sacred lotus</name>
    <dbReference type="NCBI Taxonomy" id="4432"/>
    <lineage>
        <taxon>Eukaryota</taxon>
        <taxon>Viridiplantae</taxon>
        <taxon>Streptophyta</taxon>
        <taxon>Embryophyta</taxon>
        <taxon>Tracheophyta</taxon>
        <taxon>Spermatophyta</taxon>
        <taxon>Magnoliopsida</taxon>
        <taxon>Proteales</taxon>
        <taxon>Nelumbonaceae</taxon>
        <taxon>Nelumbo</taxon>
    </lineage>
</organism>
<gene>
    <name evidence="1" type="ORF">HUJ06_026229</name>
</gene>
<proteinExistence type="predicted"/>
<reference evidence="1 2" key="1">
    <citation type="journal article" date="2020" name="Mol. Biol. Evol.">
        <title>Distinct Expression and Methylation Patterns for Genes with Different Fates following a Single Whole-Genome Duplication in Flowering Plants.</title>
        <authorList>
            <person name="Shi T."/>
            <person name="Rahmani R.S."/>
            <person name="Gugger P.F."/>
            <person name="Wang M."/>
            <person name="Li H."/>
            <person name="Zhang Y."/>
            <person name="Li Z."/>
            <person name="Wang Q."/>
            <person name="Van de Peer Y."/>
            <person name="Marchal K."/>
            <person name="Chen J."/>
        </authorList>
    </citation>
    <scope>NUCLEOTIDE SEQUENCE [LARGE SCALE GENOMIC DNA]</scope>
    <source>
        <tissue evidence="1">Leaf</tissue>
    </source>
</reference>
<evidence type="ECO:0000313" key="2">
    <source>
        <dbReference type="Proteomes" id="UP000607653"/>
    </source>
</evidence>
<dbReference type="EMBL" id="DUZY01000001">
    <property type="protein sequence ID" value="DAD24765.1"/>
    <property type="molecule type" value="Genomic_DNA"/>
</dbReference>